<comment type="similarity">
    <text evidence="8 9">Belongs to the ZipA family.</text>
</comment>
<feature type="compositionally biased region" description="Pro residues" evidence="10">
    <location>
        <begin position="101"/>
        <end position="116"/>
    </location>
</feature>
<evidence type="ECO:0000256" key="7">
    <source>
        <dbReference type="ARBA" id="ARBA00023306"/>
    </source>
</evidence>
<keyword evidence="7 8" id="KW-0131">Cell cycle</keyword>
<name>A0AAW9RGY4_9GAMM</name>
<evidence type="ECO:0000256" key="2">
    <source>
        <dbReference type="ARBA" id="ARBA00022519"/>
    </source>
</evidence>
<dbReference type="InterPro" id="IPR011919">
    <property type="entry name" value="Cell_div_ZipA"/>
</dbReference>
<evidence type="ECO:0000313" key="13">
    <source>
        <dbReference type="Proteomes" id="UP001359886"/>
    </source>
</evidence>
<evidence type="ECO:0000256" key="10">
    <source>
        <dbReference type="SAM" id="MobiDB-lite"/>
    </source>
</evidence>
<dbReference type="Gene3D" id="3.30.1400.10">
    <property type="entry name" value="ZipA, C-terminal FtsZ-binding domain"/>
    <property type="match status" value="1"/>
</dbReference>
<dbReference type="InterPro" id="IPR036765">
    <property type="entry name" value="ZipA_FtsZ-bd_C_sf"/>
</dbReference>
<dbReference type="SUPFAM" id="SSF64383">
    <property type="entry name" value="Cell-division protein ZipA, C-terminal domain"/>
    <property type="match status" value="1"/>
</dbReference>
<feature type="domain" description="ZipA C-terminal FtsZ-binding" evidence="11">
    <location>
        <begin position="115"/>
        <end position="243"/>
    </location>
</feature>
<keyword evidence="1 8" id="KW-1003">Cell membrane</keyword>
<comment type="function">
    <text evidence="8 9">Essential cell division protein that stabilizes the FtsZ protofilaments by cross-linking them and that serves as a cytoplasmic membrane anchor for the Z ring. Also required for the recruitment to the septal ring of downstream cell division proteins.</text>
</comment>
<evidence type="ECO:0000256" key="8">
    <source>
        <dbReference type="HAMAP-Rule" id="MF_00509"/>
    </source>
</evidence>
<feature type="region of interest" description="Disordered" evidence="10">
    <location>
        <begin position="29"/>
        <end position="117"/>
    </location>
</feature>
<keyword evidence="2 8" id="KW-0997">Cell inner membrane</keyword>
<evidence type="ECO:0000259" key="11">
    <source>
        <dbReference type="SMART" id="SM00771"/>
    </source>
</evidence>
<evidence type="ECO:0000256" key="6">
    <source>
        <dbReference type="ARBA" id="ARBA00023136"/>
    </source>
</evidence>
<dbReference type="GO" id="GO:0032153">
    <property type="term" value="C:cell division site"/>
    <property type="evidence" value="ECO:0007669"/>
    <property type="project" value="UniProtKB-UniRule"/>
</dbReference>
<keyword evidence="4 8" id="KW-0812">Transmembrane</keyword>
<keyword evidence="3 8" id="KW-0132">Cell division</keyword>
<evidence type="ECO:0000256" key="4">
    <source>
        <dbReference type="ARBA" id="ARBA00022692"/>
    </source>
</evidence>
<dbReference type="AlphaFoldDB" id="A0AAW9RGY4"/>
<keyword evidence="6 8" id="KW-0472">Membrane</keyword>
<comment type="caution">
    <text evidence="12">The sequence shown here is derived from an EMBL/GenBank/DDBJ whole genome shotgun (WGS) entry which is preliminary data.</text>
</comment>
<protein>
    <recommendedName>
        <fullName evidence="8 9">Cell division protein ZipA</fullName>
    </recommendedName>
</protein>
<dbReference type="InterPro" id="IPR007449">
    <property type="entry name" value="ZipA_FtsZ-bd_C"/>
</dbReference>
<accession>A0AAW9RGY4</accession>
<evidence type="ECO:0000256" key="1">
    <source>
        <dbReference type="ARBA" id="ARBA00022475"/>
    </source>
</evidence>
<organism evidence="12 13">
    <name type="scientific">Elongatibacter sediminis</name>
    <dbReference type="NCBI Taxonomy" id="3119006"/>
    <lineage>
        <taxon>Bacteria</taxon>
        <taxon>Pseudomonadati</taxon>
        <taxon>Pseudomonadota</taxon>
        <taxon>Gammaproteobacteria</taxon>
        <taxon>Chromatiales</taxon>
        <taxon>Wenzhouxiangellaceae</taxon>
        <taxon>Elongatibacter</taxon>
    </lineage>
</organism>
<comment type="subunit">
    <text evidence="8">Interacts with FtsZ via their C-terminal domains.</text>
</comment>
<dbReference type="Proteomes" id="UP001359886">
    <property type="component" value="Unassembled WGS sequence"/>
</dbReference>
<dbReference type="PANTHER" id="PTHR38685:SF1">
    <property type="entry name" value="CELL DIVISION PROTEIN ZIPA"/>
    <property type="match status" value="1"/>
</dbReference>
<keyword evidence="13" id="KW-1185">Reference proteome</keyword>
<proteinExistence type="inferred from homology"/>
<dbReference type="RefSeq" id="WP_354694962.1">
    <property type="nucleotide sequence ID" value="NZ_JAZHOG010000004.1"/>
</dbReference>
<dbReference type="PANTHER" id="PTHR38685">
    <property type="entry name" value="CELL DIVISION PROTEIN ZIPA"/>
    <property type="match status" value="1"/>
</dbReference>
<evidence type="ECO:0000256" key="3">
    <source>
        <dbReference type="ARBA" id="ARBA00022618"/>
    </source>
</evidence>
<evidence type="ECO:0000256" key="9">
    <source>
        <dbReference type="RuleBase" id="RU003612"/>
    </source>
</evidence>
<feature type="transmembrane region" description="Helical" evidence="8">
    <location>
        <begin position="6"/>
        <end position="24"/>
    </location>
</feature>
<dbReference type="NCBIfam" id="TIGR02205">
    <property type="entry name" value="septum_zipA"/>
    <property type="match status" value="1"/>
</dbReference>
<gene>
    <name evidence="8 12" type="primary">zipA</name>
    <name evidence="12" type="ORF">V3330_08450</name>
</gene>
<dbReference type="GO" id="GO:0000917">
    <property type="term" value="P:division septum assembly"/>
    <property type="evidence" value="ECO:0007669"/>
    <property type="project" value="TreeGrafter"/>
</dbReference>
<dbReference type="GO" id="GO:0043093">
    <property type="term" value="P:FtsZ-dependent cytokinesis"/>
    <property type="evidence" value="ECO:0007669"/>
    <property type="project" value="UniProtKB-UniRule"/>
</dbReference>
<dbReference type="EMBL" id="JAZHOG010000004">
    <property type="protein sequence ID" value="MEJ8567650.1"/>
    <property type="molecule type" value="Genomic_DNA"/>
</dbReference>
<dbReference type="HAMAP" id="MF_00509">
    <property type="entry name" value="ZipA"/>
    <property type="match status" value="1"/>
</dbReference>
<evidence type="ECO:0000256" key="5">
    <source>
        <dbReference type="ARBA" id="ARBA00022989"/>
    </source>
</evidence>
<feature type="compositionally biased region" description="Basic residues" evidence="10">
    <location>
        <begin position="29"/>
        <end position="40"/>
    </location>
</feature>
<dbReference type="GO" id="GO:0005886">
    <property type="term" value="C:plasma membrane"/>
    <property type="evidence" value="ECO:0007669"/>
    <property type="project" value="UniProtKB-SubCell"/>
</dbReference>
<keyword evidence="5 8" id="KW-1133">Transmembrane helix</keyword>
<comment type="subcellular location">
    <subcellularLocation>
        <location evidence="8">Cell inner membrane</location>
        <topology evidence="8">Single-pass type I membrane protein</topology>
    </subcellularLocation>
    <text evidence="8">Localizes to the Z ring in an FtsZ-dependent manner.</text>
</comment>
<sequence length="256" mass="27998">MDSATLRWIIIAIGAVILISIFLFGNPERKRKPRASRRKPQPAGVRREPTLCAASAEPGTDARPEDSAGPDPVQGQAELPIDEGGVETAGSSETPGSGEPAPAPRRPSRPTGPPPDRIVTLFLLARDNHVISGAELLEAAIKTGLEFGDLDIFHRQAEGSDQPLFSLANAVKPGYFDRDAWNTFETKALAVFMPLPGPMLALDAWDAMLASTRRLSEILNAEIQDDQHEPFTRQKEVALREEMRVYDREQARKSLS</sequence>
<dbReference type="Pfam" id="PF04354">
    <property type="entry name" value="ZipA_C"/>
    <property type="match status" value="1"/>
</dbReference>
<evidence type="ECO:0000313" key="12">
    <source>
        <dbReference type="EMBL" id="MEJ8567650.1"/>
    </source>
</evidence>
<dbReference type="SMART" id="SM00771">
    <property type="entry name" value="ZipA_C"/>
    <property type="match status" value="1"/>
</dbReference>
<reference evidence="12 13" key="1">
    <citation type="submission" date="2024-02" db="EMBL/GenBank/DDBJ databases">
        <title>A novel Wenzhouxiangellaceae bacterium, isolated from coastal sediments.</title>
        <authorList>
            <person name="Du Z.-J."/>
            <person name="Ye Y.-Q."/>
            <person name="Zhang X.-Y."/>
        </authorList>
    </citation>
    <scope>NUCLEOTIDE SEQUENCE [LARGE SCALE GENOMIC DNA]</scope>
    <source>
        <strain evidence="12 13">CH-27</strain>
    </source>
</reference>